<evidence type="ECO:0000313" key="6">
    <source>
        <dbReference type="Proteomes" id="UP000029050"/>
    </source>
</evidence>
<dbReference type="CDD" id="cd01166">
    <property type="entry name" value="KdgK"/>
    <property type="match status" value="1"/>
</dbReference>
<organism evidence="5 6">
    <name type="scientific">Bifidobacterium psychraerophilum</name>
    <dbReference type="NCBI Taxonomy" id="218140"/>
    <lineage>
        <taxon>Bacteria</taxon>
        <taxon>Bacillati</taxon>
        <taxon>Actinomycetota</taxon>
        <taxon>Actinomycetes</taxon>
        <taxon>Bifidobacteriales</taxon>
        <taxon>Bifidobacteriaceae</taxon>
        <taxon>Bifidobacterium</taxon>
    </lineage>
</organism>
<comment type="similarity">
    <text evidence="1">Belongs to the carbohydrate kinase PfkB family.</text>
</comment>
<protein>
    <submittedName>
        <fullName evidence="5">2-keto-3-deoxygluconate kinase</fullName>
        <ecNumber evidence="5">2.7.1.45</ecNumber>
    </submittedName>
</protein>
<dbReference type="STRING" id="218140.BPSY_0171"/>
<dbReference type="GO" id="GO:0008673">
    <property type="term" value="F:2-dehydro-3-deoxygluconokinase activity"/>
    <property type="evidence" value="ECO:0007669"/>
    <property type="project" value="UniProtKB-EC"/>
</dbReference>
<feature type="domain" description="Carbohydrate kinase PfkB" evidence="4">
    <location>
        <begin position="13"/>
        <end position="300"/>
    </location>
</feature>
<dbReference type="GeneID" id="98299413"/>
<gene>
    <name evidence="5" type="ORF">BPSY_0171</name>
</gene>
<keyword evidence="6" id="KW-1185">Reference proteome</keyword>
<evidence type="ECO:0000256" key="3">
    <source>
        <dbReference type="ARBA" id="ARBA00022777"/>
    </source>
</evidence>
<dbReference type="SUPFAM" id="SSF53613">
    <property type="entry name" value="Ribokinase-like"/>
    <property type="match status" value="1"/>
</dbReference>
<dbReference type="eggNOG" id="COG0524">
    <property type="taxonomic scope" value="Bacteria"/>
</dbReference>
<accession>A0A087CLZ3</accession>
<dbReference type="EC" id="2.7.1.45" evidence="5"/>
<keyword evidence="2 5" id="KW-0808">Transferase</keyword>
<evidence type="ECO:0000313" key="5">
    <source>
        <dbReference type="EMBL" id="KFI84293.1"/>
    </source>
</evidence>
<dbReference type="InterPro" id="IPR052700">
    <property type="entry name" value="Carb_kinase_PfkB-like"/>
</dbReference>
<dbReference type="Proteomes" id="UP000029050">
    <property type="component" value="Unassembled WGS sequence"/>
</dbReference>
<evidence type="ECO:0000259" key="4">
    <source>
        <dbReference type="Pfam" id="PF00294"/>
    </source>
</evidence>
<sequence length="319" mass="34992">MMTDPSFDLSTIGEGQIRLTVNRGERLMSARSVRMNPACSEANVAGLLSQLGRNTQWSSSLPEGDLGEYVLSEYRSVGVHMDGMVRKPGGRMALYFMEPGEAPMPANVIYDREWTPFRATGIEEYDWDRILDAKVIFLTGITAALTDTTAQVVRYAADEAAKRGVDIILDVNFRSKLWDGEHACKVLEPIARMSRVLFCSVADASKVFGITGPAKEVCERLRERFGNEYVISTNHLDGPYLCGPQGVNSYVTTPVPVVDRPGAGDAFVSATIHGFLSGDISEGVTWGQKASEFAITHMGDLTRIRPDELHIPLGADINR</sequence>
<dbReference type="PANTHER" id="PTHR43320:SF2">
    <property type="entry name" value="2-DEHYDRO-3-DEOXYGLUCONOKINASE_2-DEHYDRO-3-DEOXYGALACTONOKINASE"/>
    <property type="match status" value="1"/>
</dbReference>
<keyword evidence="3 5" id="KW-0418">Kinase</keyword>
<proteinExistence type="inferred from homology"/>
<dbReference type="PANTHER" id="PTHR43320">
    <property type="entry name" value="SUGAR KINASE"/>
    <property type="match status" value="1"/>
</dbReference>
<evidence type="ECO:0000256" key="2">
    <source>
        <dbReference type="ARBA" id="ARBA00022679"/>
    </source>
</evidence>
<dbReference type="RefSeq" id="WP_202961751.1">
    <property type="nucleotide sequence ID" value="NZ_BAABVZ010000004.1"/>
</dbReference>
<comment type="caution">
    <text evidence="5">The sequence shown here is derived from an EMBL/GenBank/DDBJ whole genome shotgun (WGS) entry which is preliminary data.</text>
</comment>
<reference evidence="5 6" key="1">
    <citation type="submission" date="2014-03" db="EMBL/GenBank/DDBJ databases">
        <title>Genomics of Bifidobacteria.</title>
        <authorList>
            <person name="Ventura M."/>
            <person name="Milani C."/>
            <person name="Lugli G.A."/>
        </authorList>
    </citation>
    <scope>NUCLEOTIDE SEQUENCE [LARGE SCALE GENOMIC DNA]</scope>
    <source>
        <strain evidence="5 6">LMG 21775</strain>
    </source>
</reference>
<evidence type="ECO:0000256" key="1">
    <source>
        <dbReference type="ARBA" id="ARBA00010688"/>
    </source>
</evidence>
<dbReference type="InterPro" id="IPR029056">
    <property type="entry name" value="Ribokinase-like"/>
</dbReference>
<dbReference type="AlphaFoldDB" id="A0A087CLZ3"/>
<name>A0A087CLZ3_9BIFI</name>
<dbReference type="Gene3D" id="3.40.1190.20">
    <property type="match status" value="1"/>
</dbReference>
<dbReference type="Pfam" id="PF00294">
    <property type="entry name" value="PfkB"/>
    <property type="match status" value="1"/>
</dbReference>
<dbReference type="EMBL" id="JGZI01000002">
    <property type="protein sequence ID" value="KFI84293.1"/>
    <property type="molecule type" value="Genomic_DNA"/>
</dbReference>
<dbReference type="InterPro" id="IPR011611">
    <property type="entry name" value="PfkB_dom"/>
</dbReference>